<organism evidence="2">
    <name type="scientific">Glycine soja</name>
    <name type="common">Wild soybean</name>
    <dbReference type="NCBI Taxonomy" id="3848"/>
    <lineage>
        <taxon>Eukaryota</taxon>
        <taxon>Viridiplantae</taxon>
        <taxon>Streptophyta</taxon>
        <taxon>Embryophyta</taxon>
        <taxon>Tracheophyta</taxon>
        <taxon>Spermatophyta</taxon>
        <taxon>Magnoliopsida</taxon>
        <taxon>eudicotyledons</taxon>
        <taxon>Gunneridae</taxon>
        <taxon>Pentapetalae</taxon>
        <taxon>rosids</taxon>
        <taxon>fabids</taxon>
        <taxon>Fabales</taxon>
        <taxon>Fabaceae</taxon>
        <taxon>Papilionoideae</taxon>
        <taxon>50 kb inversion clade</taxon>
        <taxon>NPAAA clade</taxon>
        <taxon>indigoferoid/millettioid clade</taxon>
        <taxon>Phaseoleae</taxon>
        <taxon>Glycine</taxon>
        <taxon>Glycine subgen. Soja</taxon>
    </lineage>
</organism>
<gene>
    <name evidence="3" type="ORF">D0Y65_026873</name>
    <name evidence="2" type="ORF">glysoja_043042</name>
</gene>
<accession>A0A0B2QXI9</accession>
<dbReference type="EMBL" id="QZWG01000010">
    <property type="protein sequence ID" value="RZB86944.1"/>
    <property type="molecule type" value="Genomic_DNA"/>
</dbReference>
<sequence length="73" mass="7736">MAHSLVSMILAKVIVTVMVIVLFSLGVSSKPRCVGACSQFPDCAAYCKTKGYQTGTCTLDVCCCAKAVEHIFS</sequence>
<keyword evidence="1" id="KW-0812">Transmembrane</keyword>
<evidence type="ECO:0000256" key="1">
    <source>
        <dbReference type="SAM" id="Phobius"/>
    </source>
</evidence>
<keyword evidence="4" id="KW-1185">Reference proteome</keyword>
<name>A0A0B2QXI9_GLYSO</name>
<keyword evidence="1" id="KW-1133">Transmembrane helix</keyword>
<proteinExistence type="predicted"/>
<reference evidence="3 4" key="2">
    <citation type="submission" date="2018-09" db="EMBL/GenBank/DDBJ databases">
        <title>A high-quality reference genome of wild soybean provides a powerful tool to mine soybean genomes.</title>
        <authorList>
            <person name="Xie M."/>
            <person name="Chung C.Y.L."/>
            <person name="Li M.-W."/>
            <person name="Wong F.-L."/>
            <person name="Chan T.-F."/>
            <person name="Lam H.-M."/>
        </authorList>
    </citation>
    <scope>NUCLEOTIDE SEQUENCE [LARGE SCALE GENOMIC DNA]</scope>
    <source>
        <strain evidence="4">cv. W05</strain>
        <tissue evidence="3">Hypocotyl of etiolated seedlings</tissue>
    </source>
</reference>
<evidence type="ECO:0000313" key="4">
    <source>
        <dbReference type="Proteomes" id="UP000289340"/>
    </source>
</evidence>
<evidence type="ECO:0000313" key="3">
    <source>
        <dbReference type="EMBL" id="RZB86944.1"/>
    </source>
</evidence>
<reference evidence="2" key="1">
    <citation type="submission" date="2014-07" db="EMBL/GenBank/DDBJ databases">
        <title>Identification of a novel salt tolerance gene in wild soybean by whole-genome sequencing.</title>
        <authorList>
            <person name="Lam H.-M."/>
            <person name="Qi X."/>
            <person name="Li M.-W."/>
            <person name="Liu X."/>
            <person name="Xie M."/>
            <person name="Ni M."/>
            <person name="Xu X."/>
        </authorList>
    </citation>
    <scope>NUCLEOTIDE SEQUENCE [LARGE SCALE GENOMIC DNA]</scope>
    <source>
        <tissue evidence="2">Root</tissue>
    </source>
</reference>
<feature type="transmembrane region" description="Helical" evidence="1">
    <location>
        <begin position="6"/>
        <end position="25"/>
    </location>
</feature>
<dbReference type="Proteomes" id="UP000289340">
    <property type="component" value="Chromosome 10"/>
</dbReference>
<dbReference type="SMR" id="A0A0B2QXI9"/>
<dbReference type="AlphaFoldDB" id="A0A0B2QXI9"/>
<keyword evidence="1" id="KW-0472">Membrane</keyword>
<protein>
    <submittedName>
        <fullName evidence="2">Uncharacterized protein</fullName>
    </submittedName>
</protein>
<evidence type="ECO:0000313" key="2">
    <source>
        <dbReference type="EMBL" id="KHN24362.1"/>
    </source>
</evidence>
<dbReference type="EMBL" id="KN655359">
    <property type="protein sequence ID" value="KHN24362.1"/>
    <property type="molecule type" value="Genomic_DNA"/>
</dbReference>
<dbReference type="Proteomes" id="UP000053555">
    <property type="component" value="Unassembled WGS sequence"/>
</dbReference>